<dbReference type="Proteomes" id="UP001254813">
    <property type="component" value="Unassembled WGS sequence"/>
</dbReference>
<dbReference type="InterPro" id="IPR012349">
    <property type="entry name" value="Split_barrel_FMN-bd"/>
</dbReference>
<sequence>MDSIEYVYTFGMSDEEVDERLRSESAGVLSLADDGVAYGVPVCHYYDGDSLLFRLSDDEDSRKLDVAEATTEASFVLFDAAGRDVSWSVVATGSLRRLSEEERAAYDATELNERFGPLRVFDENVDEIDLVLYEMEITTLLGRRTDE</sequence>
<evidence type="ECO:0000313" key="2">
    <source>
        <dbReference type="Proteomes" id="UP001254813"/>
    </source>
</evidence>
<comment type="caution">
    <text evidence="1">The sequence shown here is derived from an EMBL/GenBank/DDBJ whole genome shotgun (WGS) entry which is preliminary data.</text>
</comment>
<dbReference type="RefSeq" id="WP_310929507.1">
    <property type="nucleotide sequence ID" value="NZ_JAMQOQ010000004.1"/>
</dbReference>
<accession>A0ABU2G5J6</accession>
<dbReference type="SUPFAM" id="SSF50475">
    <property type="entry name" value="FMN-binding split barrel"/>
    <property type="match status" value="1"/>
</dbReference>
<name>A0ABU2G5J6_9EURY</name>
<dbReference type="InterPro" id="IPR024747">
    <property type="entry name" value="Pyridox_Oxase-rel"/>
</dbReference>
<proteinExistence type="predicted"/>
<dbReference type="Gene3D" id="2.30.110.10">
    <property type="entry name" value="Electron Transport, Fmn-binding Protein, Chain A"/>
    <property type="match status" value="1"/>
</dbReference>
<evidence type="ECO:0000313" key="1">
    <source>
        <dbReference type="EMBL" id="MDS0295579.1"/>
    </source>
</evidence>
<organism evidence="1 2">
    <name type="scientific">Halogeometricum luteum</name>
    <dbReference type="NCBI Taxonomy" id="2950537"/>
    <lineage>
        <taxon>Archaea</taxon>
        <taxon>Methanobacteriati</taxon>
        <taxon>Methanobacteriota</taxon>
        <taxon>Stenosarchaea group</taxon>
        <taxon>Halobacteria</taxon>
        <taxon>Halobacteriales</taxon>
        <taxon>Haloferacaceae</taxon>
        <taxon>Halogeometricum</taxon>
    </lineage>
</organism>
<dbReference type="EMBL" id="JAMQOQ010000004">
    <property type="protein sequence ID" value="MDS0295579.1"/>
    <property type="molecule type" value="Genomic_DNA"/>
</dbReference>
<keyword evidence="2" id="KW-1185">Reference proteome</keyword>
<reference evidence="1 2" key="1">
    <citation type="submission" date="2022-06" db="EMBL/GenBank/DDBJ databases">
        <title>Halogeometricum sp. a new haloarchaeum isolate from saline soil.</title>
        <authorList>
            <person name="Strakova D."/>
            <person name="Galisteo C."/>
            <person name="Sanchez-Porro C."/>
            <person name="Ventosa A."/>
        </authorList>
    </citation>
    <scope>NUCLEOTIDE SEQUENCE [LARGE SCALE GENOMIC DNA]</scope>
    <source>
        <strain evidence="2">S3BR25-2</strain>
    </source>
</reference>
<protein>
    <submittedName>
        <fullName evidence="1">Pyridoxamine 5'-phosphate oxidase family protein</fullName>
    </submittedName>
</protein>
<dbReference type="Pfam" id="PF12900">
    <property type="entry name" value="Pyridox_ox_2"/>
    <property type="match status" value="1"/>
</dbReference>
<gene>
    <name evidence="1" type="ORF">NDI79_15505</name>
</gene>